<dbReference type="EMBL" id="JBHRYO010000002">
    <property type="protein sequence ID" value="MFC3757331.1"/>
    <property type="molecule type" value="Genomic_DNA"/>
</dbReference>
<sequence length="519" mass="61405">MRYLQFKDIKHKFPKDSWLFWRNEKHNGEFDEDWVIYIDRNIEVQNLNLDDPFSTFEIIENLDEINQEGCLAILIEGKLTAKNIYNHESDGSICLCVLGSLEANNMIVGGQELYITGNLTVDDCFWGNYNHGDLIVKGNTKTKVFIATEGYHYDFKKERMAAEFFLCDEEEEDGIFDRTFPAAIFPEEILYTEDEVEEEDLFTWNAWLSRSTAIKMLEENRSILNQNIQILSKEEEKAIELASIPKYFENTRFNDSISFLFQLDNFHKLLKIVELHKEEYQYYTFEEYEVQLHPDSEDGQAHVMFTHPSGFIFFICIIGDENNREVLSAVYRENEEASFIDVFHPGTSIHYRTQLDIIWNDLLTRAERGAYFYNKFLETVSPSEILNYLNLAMVQEKYNDYKDSDKNNFWYSGYCFLMRRHGERGLVGSLDIGKEREAEIFDMRTYCFRPNQLENPQKCDLFYASSQENLTHDSYSGDGGVFRVFLYDWELFREAIEWYPKIGRAFTTMNEEYLEEKNI</sequence>
<keyword evidence="2" id="KW-1185">Reference proteome</keyword>
<accession>A0ABV7XWD8</accession>
<protein>
    <recommendedName>
        <fullName evidence="3">SMI1/KNR4 family protein</fullName>
    </recommendedName>
</protein>
<organism evidence="1 2">
    <name type="scientific">Chryseobacterium tructae</name>
    <dbReference type="NCBI Taxonomy" id="1037380"/>
    <lineage>
        <taxon>Bacteria</taxon>
        <taxon>Pseudomonadati</taxon>
        <taxon>Bacteroidota</taxon>
        <taxon>Flavobacteriia</taxon>
        <taxon>Flavobacteriales</taxon>
        <taxon>Weeksellaceae</taxon>
        <taxon>Chryseobacterium group</taxon>
        <taxon>Chryseobacterium</taxon>
    </lineage>
</organism>
<evidence type="ECO:0000313" key="1">
    <source>
        <dbReference type="EMBL" id="MFC3757331.1"/>
    </source>
</evidence>
<evidence type="ECO:0000313" key="2">
    <source>
        <dbReference type="Proteomes" id="UP001595735"/>
    </source>
</evidence>
<name>A0ABV7XWD8_9FLAO</name>
<dbReference type="Proteomes" id="UP001595735">
    <property type="component" value="Unassembled WGS sequence"/>
</dbReference>
<gene>
    <name evidence="1" type="ORF">ACFONJ_15245</name>
</gene>
<dbReference type="RefSeq" id="WP_290298434.1">
    <property type="nucleotide sequence ID" value="NZ_JAUFQR010000001.1"/>
</dbReference>
<reference evidence="2" key="1">
    <citation type="journal article" date="2019" name="Int. J. Syst. Evol. Microbiol.">
        <title>The Global Catalogue of Microorganisms (GCM) 10K type strain sequencing project: providing services to taxonomists for standard genome sequencing and annotation.</title>
        <authorList>
            <consortium name="The Broad Institute Genomics Platform"/>
            <consortium name="The Broad Institute Genome Sequencing Center for Infectious Disease"/>
            <person name="Wu L."/>
            <person name="Ma J."/>
        </authorList>
    </citation>
    <scope>NUCLEOTIDE SEQUENCE [LARGE SCALE GENOMIC DNA]</scope>
    <source>
        <strain evidence="2">CECT 7798</strain>
    </source>
</reference>
<evidence type="ECO:0008006" key="3">
    <source>
        <dbReference type="Google" id="ProtNLM"/>
    </source>
</evidence>
<comment type="caution">
    <text evidence="1">The sequence shown here is derived from an EMBL/GenBank/DDBJ whole genome shotgun (WGS) entry which is preliminary data.</text>
</comment>
<proteinExistence type="predicted"/>